<evidence type="ECO:0000313" key="2">
    <source>
        <dbReference type="EMBL" id="PSR95608.1"/>
    </source>
</evidence>
<feature type="region of interest" description="Disordered" evidence="1">
    <location>
        <begin position="184"/>
        <end position="234"/>
    </location>
</feature>
<feature type="region of interest" description="Disordered" evidence="1">
    <location>
        <begin position="102"/>
        <end position="123"/>
    </location>
</feature>
<dbReference type="FunCoup" id="A0A2R6PRC5">
    <property type="interactions" value="2561"/>
</dbReference>
<dbReference type="InParanoid" id="A0A2R6PRC5"/>
<evidence type="ECO:0000313" key="3">
    <source>
        <dbReference type="Proteomes" id="UP000241394"/>
    </source>
</evidence>
<comment type="caution">
    <text evidence="2">The sequence shown here is derived from an EMBL/GenBank/DDBJ whole genome shotgun (WGS) entry which is preliminary data.</text>
</comment>
<feature type="region of interest" description="Disordered" evidence="1">
    <location>
        <begin position="458"/>
        <end position="495"/>
    </location>
</feature>
<dbReference type="PANTHER" id="PTHR38371:SF1">
    <property type="entry name" value="RHO GTPASE-ACTIVATING PROTEIN"/>
    <property type="match status" value="1"/>
</dbReference>
<dbReference type="AlphaFoldDB" id="A0A2R6PRC5"/>
<accession>A0A2R6PRC5</accession>
<dbReference type="Gramene" id="PSR95608">
    <property type="protein sequence ID" value="PSR95608"/>
    <property type="gene ID" value="CEY00_Acc21631"/>
</dbReference>
<dbReference type="OrthoDB" id="1671977at2759"/>
<feature type="compositionally biased region" description="Polar residues" evidence="1">
    <location>
        <begin position="19"/>
        <end position="38"/>
    </location>
</feature>
<dbReference type="EMBL" id="NKQK01000023">
    <property type="protein sequence ID" value="PSR95608.1"/>
    <property type="molecule type" value="Genomic_DNA"/>
</dbReference>
<keyword evidence="3" id="KW-1185">Reference proteome</keyword>
<name>A0A2R6PRC5_ACTCC</name>
<dbReference type="OMA" id="PLMSENA"/>
<feature type="compositionally biased region" description="Basic residues" evidence="1">
    <location>
        <begin position="483"/>
        <end position="495"/>
    </location>
</feature>
<feature type="region of interest" description="Disordered" evidence="1">
    <location>
        <begin position="1"/>
        <end position="82"/>
    </location>
</feature>
<proteinExistence type="predicted"/>
<feature type="region of interest" description="Disordered" evidence="1">
    <location>
        <begin position="360"/>
        <end position="418"/>
    </location>
</feature>
<dbReference type="STRING" id="1590841.A0A2R6PRC5"/>
<dbReference type="Proteomes" id="UP000241394">
    <property type="component" value="Chromosome LG23"/>
</dbReference>
<gene>
    <name evidence="2" type="ORF">CEY00_Acc21631</name>
</gene>
<feature type="compositionally biased region" description="Basic and acidic residues" evidence="1">
    <location>
        <begin position="105"/>
        <end position="117"/>
    </location>
</feature>
<reference evidence="2 3" key="1">
    <citation type="submission" date="2017-07" db="EMBL/GenBank/DDBJ databases">
        <title>An improved, manually edited Actinidia chinensis var. chinensis (kiwifruit) genome highlights the challenges associated with draft genomes and gene prediction in plants.</title>
        <authorList>
            <person name="Pilkington S."/>
            <person name="Crowhurst R."/>
            <person name="Hilario E."/>
            <person name="Nardozza S."/>
            <person name="Fraser L."/>
            <person name="Peng Y."/>
            <person name="Gunaseelan K."/>
            <person name="Simpson R."/>
            <person name="Tahir J."/>
            <person name="Deroles S."/>
            <person name="Templeton K."/>
            <person name="Luo Z."/>
            <person name="Davy M."/>
            <person name="Cheng C."/>
            <person name="Mcneilage M."/>
            <person name="Scaglione D."/>
            <person name="Liu Y."/>
            <person name="Zhang Q."/>
            <person name="Datson P."/>
            <person name="De Silva N."/>
            <person name="Gardiner S."/>
            <person name="Bassett H."/>
            <person name="Chagne D."/>
            <person name="Mccallum J."/>
            <person name="Dzierzon H."/>
            <person name="Deng C."/>
            <person name="Wang Y.-Y."/>
            <person name="Barron N."/>
            <person name="Manako K."/>
            <person name="Bowen J."/>
            <person name="Foster T."/>
            <person name="Erridge Z."/>
            <person name="Tiffin H."/>
            <person name="Waite C."/>
            <person name="Davies K."/>
            <person name="Grierson E."/>
            <person name="Laing W."/>
            <person name="Kirk R."/>
            <person name="Chen X."/>
            <person name="Wood M."/>
            <person name="Montefiori M."/>
            <person name="Brummell D."/>
            <person name="Schwinn K."/>
            <person name="Catanach A."/>
            <person name="Fullerton C."/>
            <person name="Li D."/>
            <person name="Meiyalaghan S."/>
            <person name="Nieuwenhuizen N."/>
            <person name="Read N."/>
            <person name="Prakash R."/>
            <person name="Hunter D."/>
            <person name="Zhang H."/>
            <person name="Mckenzie M."/>
            <person name="Knabel M."/>
            <person name="Harris A."/>
            <person name="Allan A."/>
            <person name="Chen A."/>
            <person name="Janssen B."/>
            <person name="Plunkett B."/>
            <person name="Dwamena C."/>
            <person name="Voogd C."/>
            <person name="Leif D."/>
            <person name="Lafferty D."/>
            <person name="Souleyre E."/>
            <person name="Varkonyi-Gasic E."/>
            <person name="Gambi F."/>
            <person name="Hanley J."/>
            <person name="Yao J.-L."/>
            <person name="Cheung J."/>
            <person name="David K."/>
            <person name="Warren B."/>
            <person name="Marsh K."/>
            <person name="Snowden K."/>
            <person name="Lin-Wang K."/>
            <person name="Brian L."/>
            <person name="Martinez-Sanchez M."/>
            <person name="Wang M."/>
            <person name="Ileperuma N."/>
            <person name="Macnee N."/>
            <person name="Campin R."/>
            <person name="Mcatee P."/>
            <person name="Drummond R."/>
            <person name="Espley R."/>
            <person name="Ireland H."/>
            <person name="Wu R."/>
            <person name="Atkinson R."/>
            <person name="Karunairetnam S."/>
            <person name="Bulley S."/>
            <person name="Chunkath S."/>
            <person name="Hanley Z."/>
            <person name="Storey R."/>
            <person name="Thrimawithana A."/>
            <person name="Thomson S."/>
            <person name="David C."/>
            <person name="Testolin R."/>
        </authorList>
    </citation>
    <scope>NUCLEOTIDE SEQUENCE [LARGE SCALE GENOMIC DNA]</scope>
    <source>
        <strain evidence="3">cv. Red5</strain>
        <tissue evidence="2">Young leaf</tissue>
    </source>
</reference>
<organism evidence="2 3">
    <name type="scientific">Actinidia chinensis var. chinensis</name>
    <name type="common">Chinese soft-hair kiwi</name>
    <dbReference type="NCBI Taxonomy" id="1590841"/>
    <lineage>
        <taxon>Eukaryota</taxon>
        <taxon>Viridiplantae</taxon>
        <taxon>Streptophyta</taxon>
        <taxon>Embryophyta</taxon>
        <taxon>Tracheophyta</taxon>
        <taxon>Spermatophyta</taxon>
        <taxon>Magnoliopsida</taxon>
        <taxon>eudicotyledons</taxon>
        <taxon>Gunneridae</taxon>
        <taxon>Pentapetalae</taxon>
        <taxon>asterids</taxon>
        <taxon>Ericales</taxon>
        <taxon>Actinidiaceae</taxon>
        <taxon>Actinidia</taxon>
    </lineage>
</organism>
<evidence type="ECO:0000256" key="1">
    <source>
        <dbReference type="SAM" id="MobiDB-lite"/>
    </source>
</evidence>
<dbReference type="PANTHER" id="PTHR38371">
    <property type="entry name" value="RHO GTPASE-ACTIVATING PROTEIN"/>
    <property type="match status" value="1"/>
</dbReference>
<reference evidence="3" key="2">
    <citation type="journal article" date="2018" name="BMC Genomics">
        <title>A manually annotated Actinidia chinensis var. chinensis (kiwifruit) genome highlights the challenges associated with draft genomes and gene prediction in plants.</title>
        <authorList>
            <person name="Pilkington S.M."/>
            <person name="Crowhurst R."/>
            <person name="Hilario E."/>
            <person name="Nardozza S."/>
            <person name="Fraser L."/>
            <person name="Peng Y."/>
            <person name="Gunaseelan K."/>
            <person name="Simpson R."/>
            <person name="Tahir J."/>
            <person name="Deroles S.C."/>
            <person name="Templeton K."/>
            <person name="Luo Z."/>
            <person name="Davy M."/>
            <person name="Cheng C."/>
            <person name="McNeilage M."/>
            <person name="Scaglione D."/>
            <person name="Liu Y."/>
            <person name="Zhang Q."/>
            <person name="Datson P."/>
            <person name="De Silva N."/>
            <person name="Gardiner S.E."/>
            <person name="Bassett H."/>
            <person name="Chagne D."/>
            <person name="McCallum J."/>
            <person name="Dzierzon H."/>
            <person name="Deng C."/>
            <person name="Wang Y.Y."/>
            <person name="Barron L."/>
            <person name="Manako K."/>
            <person name="Bowen J."/>
            <person name="Foster T.M."/>
            <person name="Erridge Z.A."/>
            <person name="Tiffin H."/>
            <person name="Waite C.N."/>
            <person name="Davies K.M."/>
            <person name="Grierson E.P."/>
            <person name="Laing W.A."/>
            <person name="Kirk R."/>
            <person name="Chen X."/>
            <person name="Wood M."/>
            <person name="Montefiori M."/>
            <person name="Brummell D.A."/>
            <person name="Schwinn K.E."/>
            <person name="Catanach A."/>
            <person name="Fullerton C."/>
            <person name="Li D."/>
            <person name="Meiyalaghan S."/>
            <person name="Nieuwenhuizen N."/>
            <person name="Read N."/>
            <person name="Prakash R."/>
            <person name="Hunter D."/>
            <person name="Zhang H."/>
            <person name="McKenzie M."/>
            <person name="Knabel M."/>
            <person name="Harris A."/>
            <person name="Allan A.C."/>
            <person name="Gleave A."/>
            <person name="Chen A."/>
            <person name="Janssen B.J."/>
            <person name="Plunkett B."/>
            <person name="Ampomah-Dwamena C."/>
            <person name="Voogd C."/>
            <person name="Leif D."/>
            <person name="Lafferty D."/>
            <person name="Souleyre E.J.F."/>
            <person name="Varkonyi-Gasic E."/>
            <person name="Gambi F."/>
            <person name="Hanley J."/>
            <person name="Yao J.L."/>
            <person name="Cheung J."/>
            <person name="David K.M."/>
            <person name="Warren B."/>
            <person name="Marsh K."/>
            <person name="Snowden K.C."/>
            <person name="Lin-Wang K."/>
            <person name="Brian L."/>
            <person name="Martinez-Sanchez M."/>
            <person name="Wang M."/>
            <person name="Ileperuma N."/>
            <person name="Macnee N."/>
            <person name="Campin R."/>
            <person name="McAtee P."/>
            <person name="Drummond R.S.M."/>
            <person name="Espley R.V."/>
            <person name="Ireland H.S."/>
            <person name="Wu R."/>
            <person name="Atkinson R.G."/>
            <person name="Karunairetnam S."/>
            <person name="Bulley S."/>
            <person name="Chunkath S."/>
            <person name="Hanley Z."/>
            <person name="Storey R."/>
            <person name="Thrimawithana A.H."/>
            <person name="Thomson S."/>
            <person name="David C."/>
            <person name="Testolin R."/>
            <person name="Huang H."/>
            <person name="Hellens R.P."/>
            <person name="Schaffer R.J."/>
        </authorList>
    </citation>
    <scope>NUCLEOTIDE SEQUENCE [LARGE SCALE GENOMIC DNA]</scope>
    <source>
        <strain evidence="3">cv. Red5</strain>
    </source>
</reference>
<sequence>MADFEPPSFSLGLDFDLDSQPQTAGRNDTQARPSSTHPSFRLIEDDDDFETPTMGRVPRVSEPPRTLKRLRRGLESESAPVAQKRKSAELFCNVEDEEIEEFSSQEDRFRENEDSSARYHSGCSSSKFSLHGHGVFTKQSASQCEATKRKHASNIPASANLETSSNKLMFRKLTVSPLRRFKLIDSDSDSDDPSISEGGYTEANKVHSTLKKQYKSGPCPSTSEQKRTKVSVSTSQTEDLWKGFYTEKSCPTPTPALDEFCEEYFRSAKDKNEAQNLKHDKRRSGYEGSYDNYNVINNDEHLRKLGDPIPPAHRYFFHEDPRIQNLVRSRLSYFFPLVAMNNRGNMHSGSSVIDYMSQFSHGEGSKKPAAGKTNAGTSSTRGKKNLKKSNAEAVSQGSEGWVNPKSNAGIPKDAGKRRVHAVGQSAGHWYTGPNGKRVYVTSGGQELTGRFAYRHYKKESGAGFKKSKKKTATKKLTAANKKPAAKKKKPAVKKK</sequence>
<protein>
    <submittedName>
        <fullName evidence="2">Rho GTPase-activating protein like</fullName>
    </submittedName>
</protein>